<evidence type="ECO:0000256" key="14">
    <source>
        <dbReference type="RuleBase" id="RU000461"/>
    </source>
</evidence>
<reference evidence="16 17" key="1">
    <citation type="journal article" date="2015" name="Biotechnol. Biofuels">
        <title>Enhanced degradation of softwood versus hardwood by the white-rot fungus Pycnoporus coccineus.</title>
        <authorList>
            <person name="Couturier M."/>
            <person name="Navarro D."/>
            <person name="Chevret D."/>
            <person name="Henrissat B."/>
            <person name="Piumi F."/>
            <person name="Ruiz-Duenas F.J."/>
            <person name="Martinez A.T."/>
            <person name="Grigoriev I.V."/>
            <person name="Riley R."/>
            <person name="Lipzen A."/>
            <person name="Berrin J.G."/>
            <person name="Master E.R."/>
            <person name="Rosso M.N."/>
        </authorList>
    </citation>
    <scope>NUCLEOTIDE SEQUENCE [LARGE SCALE GENOMIC DNA]</scope>
    <source>
        <strain evidence="16 17">BRFM310</strain>
    </source>
</reference>
<organism evidence="16 17">
    <name type="scientific">Trametes coccinea (strain BRFM310)</name>
    <name type="common">Pycnoporus coccineus</name>
    <dbReference type="NCBI Taxonomy" id="1353009"/>
    <lineage>
        <taxon>Eukaryota</taxon>
        <taxon>Fungi</taxon>
        <taxon>Dikarya</taxon>
        <taxon>Basidiomycota</taxon>
        <taxon>Agaricomycotina</taxon>
        <taxon>Agaricomycetes</taxon>
        <taxon>Polyporales</taxon>
        <taxon>Polyporaceae</taxon>
        <taxon>Trametes</taxon>
    </lineage>
</organism>
<keyword evidence="12" id="KW-0472">Membrane</keyword>
<keyword evidence="5 13" id="KW-0349">Heme</keyword>
<evidence type="ECO:0000256" key="12">
    <source>
        <dbReference type="ARBA" id="ARBA00023136"/>
    </source>
</evidence>
<keyword evidence="6" id="KW-0812">Transmembrane</keyword>
<dbReference type="InterPro" id="IPR001128">
    <property type="entry name" value="Cyt_P450"/>
</dbReference>
<comment type="cofactor">
    <cofactor evidence="1 13">
        <name>heme</name>
        <dbReference type="ChEBI" id="CHEBI:30413"/>
    </cofactor>
</comment>
<dbReference type="PRINTS" id="PR00385">
    <property type="entry name" value="P450"/>
</dbReference>
<dbReference type="Pfam" id="PF00067">
    <property type="entry name" value="p450"/>
    <property type="match status" value="1"/>
</dbReference>
<dbReference type="EMBL" id="KZ084116">
    <property type="protein sequence ID" value="OSD00712.1"/>
    <property type="molecule type" value="Genomic_DNA"/>
</dbReference>
<dbReference type="GO" id="GO:0016705">
    <property type="term" value="F:oxidoreductase activity, acting on paired donors, with incorporation or reduction of molecular oxygen"/>
    <property type="evidence" value="ECO:0007669"/>
    <property type="project" value="InterPro"/>
</dbReference>
<proteinExistence type="inferred from homology"/>
<dbReference type="AlphaFoldDB" id="A0A1Y2ILA3"/>
<keyword evidence="8" id="KW-1133">Transmembrane helix</keyword>
<protein>
    <submittedName>
        <fullName evidence="16">Cytochrome P450</fullName>
    </submittedName>
</protein>
<keyword evidence="11 14" id="KW-0503">Monooxygenase</keyword>
<accession>A0A1Y2ILA3</accession>
<dbReference type="InterPro" id="IPR002401">
    <property type="entry name" value="Cyt_P450_E_grp-I"/>
</dbReference>
<dbReference type="OrthoDB" id="2789670at2759"/>
<gene>
    <name evidence="16" type="ORF">PYCCODRAFT_1370733</name>
</gene>
<evidence type="ECO:0000256" key="2">
    <source>
        <dbReference type="ARBA" id="ARBA00004167"/>
    </source>
</evidence>
<comment type="similarity">
    <text evidence="4 14">Belongs to the cytochrome P450 family.</text>
</comment>
<evidence type="ECO:0000256" key="8">
    <source>
        <dbReference type="ARBA" id="ARBA00022989"/>
    </source>
</evidence>
<dbReference type="InterPro" id="IPR036396">
    <property type="entry name" value="Cyt_P450_sf"/>
</dbReference>
<keyword evidence="17" id="KW-1185">Reference proteome</keyword>
<evidence type="ECO:0000256" key="11">
    <source>
        <dbReference type="ARBA" id="ARBA00023033"/>
    </source>
</evidence>
<dbReference type="CDD" id="cd11065">
    <property type="entry name" value="CYP64-like"/>
    <property type="match status" value="1"/>
</dbReference>
<dbReference type="PROSITE" id="PS00086">
    <property type="entry name" value="CYTOCHROME_P450"/>
    <property type="match status" value="1"/>
</dbReference>
<evidence type="ECO:0000256" key="4">
    <source>
        <dbReference type="ARBA" id="ARBA00010617"/>
    </source>
</evidence>
<dbReference type="InterPro" id="IPR017972">
    <property type="entry name" value="Cyt_P450_CS"/>
</dbReference>
<evidence type="ECO:0000256" key="1">
    <source>
        <dbReference type="ARBA" id="ARBA00001971"/>
    </source>
</evidence>
<dbReference type="PANTHER" id="PTHR46300:SF7">
    <property type="entry name" value="P450, PUTATIVE (EUROFUNG)-RELATED"/>
    <property type="match status" value="1"/>
</dbReference>
<comment type="pathway">
    <text evidence="3">Secondary metabolite biosynthesis.</text>
</comment>
<evidence type="ECO:0000256" key="9">
    <source>
        <dbReference type="ARBA" id="ARBA00023002"/>
    </source>
</evidence>
<evidence type="ECO:0000256" key="7">
    <source>
        <dbReference type="ARBA" id="ARBA00022723"/>
    </source>
</evidence>
<dbReference type="GO" id="GO:0005506">
    <property type="term" value="F:iron ion binding"/>
    <property type="evidence" value="ECO:0007669"/>
    <property type="project" value="InterPro"/>
</dbReference>
<dbReference type="SUPFAM" id="SSF48264">
    <property type="entry name" value="Cytochrome P450"/>
    <property type="match status" value="1"/>
</dbReference>
<evidence type="ECO:0000313" key="16">
    <source>
        <dbReference type="EMBL" id="OSD00712.1"/>
    </source>
</evidence>
<name>A0A1Y2ILA3_TRAC3</name>
<dbReference type="Proteomes" id="UP000193067">
    <property type="component" value="Unassembled WGS sequence"/>
</dbReference>
<keyword evidence="7 13" id="KW-0479">Metal-binding</keyword>
<evidence type="ECO:0000256" key="15">
    <source>
        <dbReference type="SAM" id="SignalP"/>
    </source>
</evidence>
<keyword evidence="10 13" id="KW-0408">Iron</keyword>
<evidence type="ECO:0000256" key="13">
    <source>
        <dbReference type="PIRSR" id="PIRSR602401-1"/>
    </source>
</evidence>
<evidence type="ECO:0000256" key="10">
    <source>
        <dbReference type="ARBA" id="ARBA00023004"/>
    </source>
</evidence>
<comment type="subcellular location">
    <subcellularLocation>
        <location evidence="2">Membrane</location>
        <topology evidence="2">Single-pass membrane protein</topology>
    </subcellularLocation>
</comment>
<evidence type="ECO:0000313" key="17">
    <source>
        <dbReference type="Proteomes" id="UP000193067"/>
    </source>
</evidence>
<keyword evidence="9 14" id="KW-0560">Oxidoreductase</keyword>
<evidence type="ECO:0000256" key="3">
    <source>
        <dbReference type="ARBA" id="ARBA00005179"/>
    </source>
</evidence>
<evidence type="ECO:0000256" key="6">
    <source>
        <dbReference type="ARBA" id="ARBA00022692"/>
    </source>
</evidence>
<sequence length="510" mass="57447">MASHSALVAVLLCLPLLAVCYGYMKRRGLRRRPPGPRGLPLLGNVFDIPAPSDYPWLKYHELCKQHGTDILRLDALGTNIIMIDSLRPAVELLDKRSSIYSDRPRMIMLNELAGFGWNYGSMQYGDDWRECRKMTHRELHPGALTKYRPVLLKNAHGFLARLASGRGAVPAHLKHAIGANIMEVVYDIEVLPEDDPFIRLAEAGQECIGRSTTGGVYLVEMLPFLKSVPAWFPGAGFKRQAAVWRRAAEKQLHVAYDDFLRRLNMGEASNCMAWSLMEEFGTGDPVTEKRLKATTATVYLGGAETSASALHTFFLAMALHPAVQAKAREELDRIVGAHRLPSFDDFGSIPYIDAIVKEILRWHPIVPILMPHKLCEDDVYEGYHLEKGSIVMVNIWAILHDESRYTNPFAFNPDRFMKDGGLDPDAFDPEEVAFGFGRRVCPGRHLAYETVWIMIASVLSCFEIGRTKDADGQGIELREQFVSSFVCEPKPFKCEIRPRSQQHLELFAHP</sequence>
<dbReference type="PRINTS" id="PR00463">
    <property type="entry name" value="EP450I"/>
</dbReference>
<keyword evidence="15" id="KW-0732">Signal</keyword>
<feature type="binding site" description="axial binding residue" evidence="13">
    <location>
        <position position="441"/>
    </location>
    <ligand>
        <name>heme</name>
        <dbReference type="ChEBI" id="CHEBI:30413"/>
    </ligand>
    <ligandPart>
        <name>Fe</name>
        <dbReference type="ChEBI" id="CHEBI:18248"/>
    </ligandPart>
</feature>
<evidence type="ECO:0000256" key="5">
    <source>
        <dbReference type="ARBA" id="ARBA00022617"/>
    </source>
</evidence>
<dbReference type="InterPro" id="IPR050364">
    <property type="entry name" value="Cytochrome_P450_fung"/>
</dbReference>
<dbReference type="STRING" id="1353009.A0A1Y2ILA3"/>
<dbReference type="GO" id="GO:0016020">
    <property type="term" value="C:membrane"/>
    <property type="evidence" value="ECO:0007669"/>
    <property type="project" value="UniProtKB-SubCell"/>
</dbReference>
<dbReference type="PANTHER" id="PTHR46300">
    <property type="entry name" value="P450, PUTATIVE (EUROFUNG)-RELATED-RELATED"/>
    <property type="match status" value="1"/>
</dbReference>
<dbReference type="Gene3D" id="1.10.630.10">
    <property type="entry name" value="Cytochrome P450"/>
    <property type="match status" value="1"/>
</dbReference>
<dbReference type="GO" id="GO:0020037">
    <property type="term" value="F:heme binding"/>
    <property type="evidence" value="ECO:0007669"/>
    <property type="project" value="InterPro"/>
</dbReference>
<dbReference type="GO" id="GO:0004497">
    <property type="term" value="F:monooxygenase activity"/>
    <property type="evidence" value="ECO:0007669"/>
    <property type="project" value="UniProtKB-KW"/>
</dbReference>
<feature type="chain" id="PRO_5012530950" evidence="15">
    <location>
        <begin position="23"/>
        <end position="510"/>
    </location>
</feature>
<feature type="signal peptide" evidence="15">
    <location>
        <begin position="1"/>
        <end position="22"/>
    </location>
</feature>